<evidence type="ECO:0000256" key="6">
    <source>
        <dbReference type="ARBA" id="ARBA00023242"/>
    </source>
</evidence>
<evidence type="ECO:0000259" key="9">
    <source>
        <dbReference type="PROSITE" id="PS50039"/>
    </source>
</evidence>
<dbReference type="InterPro" id="IPR001766">
    <property type="entry name" value="Fork_head_dom"/>
</dbReference>
<evidence type="ECO:0000256" key="8">
    <source>
        <dbReference type="SAM" id="MobiDB-lite"/>
    </source>
</evidence>
<dbReference type="PRINTS" id="PR00053">
    <property type="entry name" value="FORKHEAD"/>
</dbReference>
<evidence type="ECO:0000256" key="7">
    <source>
        <dbReference type="PROSITE-ProRule" id="PRU00089"/>
    </source>
</evidence>
<dbReference type="SUPFAM" id="SSF46785">
    <property type="entry name" value="Winged helix' DNA-binding domain"/>
    <property type="match status" value="1"/>
</dbReference>
<dbReference type="InterPro" id="IPR036388">
    <property type="entry name" value="WH-like_DNA-bd_sf"/>
</dbReference>
<dbReference type="CDD" id="cd00059">
    <property type="entry name" value="FH_FOX"/>
    <property type="match status" value="1"/>
</dbReference>
<dbReference type="VEuPathDB" id="VectorBase:CSON001064"/>
<dbReference type="GO" id="GO:0000987">
    <property type="term" value="F:cis-regulatory region sequence-specific DNA binding"/>
    <property type="evidence" value="ECO:0007669"/>
    <property type="project" value="TreeGrafter"/>
</dbReference>
<dbReference type="InterPro" id="IPR036390">
    <property type="entry name" value="WH_DNA-bd_sf"/>
</dbReference>
<evidence type="ECO:0000256" key="2">
    <source>
        <dbReference type="ARBA" id="ARBA00022473"/>
    </source>
</evidence>
<keyword evidence="4 7" id="KW-0238">DNA-binding</keyword>
<evidence type="ECO:0000256" key="4">
    <source>
        <dbReference type="ARBA" id="ARBA00023125"/>
    </source>
</evidence>
<dbReference type="InterPro" id="IPR047119">
    <property type="entry name" value="FOXN2/3-like"/>
</dbReference>
<dbReference type="Gene3D" id="1.10.10.10">
    <property type="entry name" value="Winged helix-like DNA-binding domain superfamily/Winged helix DNA-binding domain"/>
    <property type="match status" value="1"/>
</dbReference>
<organism evidence="10">
    <name type="scientific">Culicoides sonorensis</name>
    <name type="common">Biting midge</name>
    <dbReference type="NCBI Taxonomy" id="179676"/>
    <lineage>
        <taxon>Eukaryota</taxon>
        <taxon>Metazoa</taxon>
        <taxon>Ecdysozoa</taxon>
        <taxon>Arthropoda</taxon>
        <taxon>Hexapoda</taxon>
        <taxon>Insecta</taxon>
        <taxon>Pterygota</taxon>
        <taxon>Neoptera</taxon>
        <taxon>Endopterygota</taxon>
        <taxon>Diptera</taxon>
        <taxon>Nematocera</taxon>
        <taxon>Chironomoidea</taxon>
        <taxon>Ceratopogonidae</taxon>
        <taxon>Ceratopogoninae</taxon>
        <taxon>Culicoides</taxon>
        <taxon>Monoculicoides</taxon>
    </lineage>
</organism>
<reference evidence="10" key="1">
    <citation type="submission" date="2018-07" db="EMBL/GenBank/DDBJ databases">
        <authorList>
            <person name="Quirk P.G."/>
            <person name="Krulwich T.A."/>
        </authorList>
    </citation>
    <scope>NUCLEOTIDE SEQUENCE</scope>
</reference>
<dbReference type="SMART" id="SM00339">
    <property type="entry name" value="FH"/>
    <property type="match status" value="1"/>
</dbReference>
<dbReference type="PANTHER" id="PTHR13962:SF17">
    <property type="entry name" value="FORKHEAD BOX PROTEIN N4"/>
    <property type="match status" value="1"/>
</dbReference>
<keyword evidence="3" id="KW-0805">Transcription regulation</keyword>
<dbReference type="GO" id="GO:0003700">
    <property type="term" value="F:DNA-binding transcription factor activity"/>
    <property type="evidence" value="ECO:0007669"/>
    <property type="project" value="InterPro"/>
</dbReference>
<evidence type="ECO:0000256" key="1">
    <source>
        <dbReference type="ARBA" id="ARBA00004123"/>
    </source>
</evidence>
<feature type="DNA-binding region" description="Fork-head" evidence="7">
    <location>
        <begin position="269"/>
        <end position="360"/>
    </location>
</feature>
<comment type="subcellular location">
    <subcellularLocation>
        <location evidence="1 7">Nucleus</location>
    </subcellularLocation>
</comment>
<name>A0A336LRA1_CULSO</name>
<evidence type="ECO:0000256" key="5">
    <source>
        <dbReference type="ARBA" id="ARBA00023163"/>
    </source>
</evidence>
<keyword evidence="2" id="KW-0217">Developmental protein</keyword>
<keyword evidence="6 7" id="KW-0539">Nucleus</keyword>
<proteinExistence type="predicted"/>
<gene>
    <name evidence="10" type="primary">CSON001064</name>
</gene>
<dbReference type="InterPro" id="IPR030456">
    <property type="entry name" value="TF_fork_head_CS_2"/>
</dbReference>
<evidence type="ECO:0000256" key="3">
    <source>
        <dbReference type="ARBA" id="ARBA00023015"/>
    </source>
</evidence>
<dbReference type="PANTHER" id="PTHR13962">
    <property type="entry name" value="FORKHEAD BOX PROTEIN N3-LIKE PROTEIN-RELATED"/>
    <property type="match status" value="1"/>
</dbReference>
<feature type="region of interest" description="Disordered" evidence="8">
    <location>
        <begin position="227"/>
        <end position="248"/>
    </location>
</feature>
<protein>
    <submittedName>
        <fullName evidence="10">CSON001064 protein</fullName>
    </submittedName>
</protein>
<dbReference type="GO" id="GO:0005634">
    <property type="term" value="C:nucleus"/>
    <property type="evidence" value="ECO:0007669"/>
    <property type="project" value="UniProtKB-SubCell"/>
</dbReference>
<feature type="domain" description="Fork-head" evidence="9">
    <location>
        <begin position="269"/>
        <end position="360"/>
    </location>
</feature>
<feature type="compositionally biased region" description="Polar residues" evidence="8">
    <location>
        <begin position="231"/>
        <end position="242"/>
    </location>
</feature>
<dbReference type="PROSITE" id="PS50039">
    <property type="entry name" value="FORK_HEAD_3"/>
    <property type="match status" value="1"/>
</dbReference>
<feature type="region of interest" description="Disordered" evidence="8">
    <location>
        <begin position="177"/>
        <end position="203"/>
    </location>
</feature>
<accession>A0A336LRA1</accession>
<dbReference type="PROSITE" id="PS00658">
    <property type="entry name" value="FORK_HEAD_2"/>
    <property type="match status" value="1"/>
</dbReference>
<sequence>MDTNRMSVKRKTEYGDEENMFLDNSSTLVSNGNHKIMKSLQYDPLESQSSPNTHTVIELMPVHEPLNNKNHGNDLNVQYSNGQNIQQQFIELANVAFDHGSFINLDNIVHQSQNIDPHNTAYAQTIWNGNDLIVLQNCNSAVLSEDPKLNQHYQIHETSGHNMIMESGNIMSAHVVPTDPGKDQQLLNNHDPDPGVSGQQEDADDKNLSWLLNFKLDELPHLSPEAKRKAMNSSNTDGNGQEKTCFEDDDTNVGENIVVENYTAKTPKKPPFTYTELIEYALEDQGELTVSGIYQWISDRFKYYKSNDDRWKNSVRHNLSINPHFRKGSKASQGAGHLWTISSRDSEVNILAWEHKKQRLELFFKMEESAAKRDSEAASYSNDEAMIAAANIMPRNENEGSQQSAQSVVYHTSDLGYQNQQQNHQIEYENGGHTDIRRSAGEILNGIKRNVEVQIMHPSDTNNSYQSYTILDSDYLNPIPKDEVVQECGLRTTRRTTDIGNEYYVTTIDPIELGINMHSNTNEEILFEDDFNFNYFGSNIMA</sequence>
<keyword evidence="5" id="KW-0804">Transcription</keyword>
<dbReference type="EMBL" id="UFQT01000116">
    <property type="protein sequence ID" value="SSX20315.1"/>
    <property type="molecule type" value="Genomic_DNA"/>
</dbReference>
<dbReference type="AlphaFoldDB" id="A0A336LRA1"/>
<evidence type="ECO:0000313" key="10">
    <source>
        <dbReference type="EMBL" id="SSX20315.1"/>
    </source>
</evidence>
<dbReference type="OMA" id="DELIMET"/>
<dbReference type="Pfam" id="PF00250">
    <property type="entry name" value="Forkhead"/>
    <property type="match status" value="1"/>
</dbReference>